<dbReference type="AlphaFoldDB" id="A0A9P7HEZ6"/>
<reference evidence="10" key="1">
    <citation type="submission" date="2021-04" db="EMBL/GenBank/DDBJ databases">
        <title>Draft genome of Fusarium avenaceum strain F156N33, isolated from an atmospheric sample in Virginia.</title>
        <authorList>
            <person name="Yang S."/>
            <person name="Vinatzer B.A."/>
            <person name="Coleman J."/>
        </authorList>
    </citation>
    <scope>NUCLEOTIDE SEQUENCE</scope>
    <source>
        <strain evidence="10">F156N33</strain>
    </source>
</reference>
<dbReference type="InterPro" id="IPR043129">
    <property type="entry name" value="ATPase_NBD"/>
</dbReference>
<dbReference type="FunFam" id="1.20.1270.10:FF:000014">
    <property type="entry name" value="Heat shock protein 70"/>
    <property type="match status" value="1"/>
</dbReference>
<evidence type="ECO:0000256" key="3">
    <source>
        <dbReference type="ARBA" id="ARBA00022490"/>
    </source>
</evidence>
<evidence type="ECO:0000256" key="8">
    <source>
        <dbReference type="ARBA" id="ARBA00048056"/>
    </source>
</evidence>
<evidence type="ECO:0000256" key="5">
    <source>
        <dbReference type="ARBA" id="ARBA00022801"/>
    </source>
</evidence>
<dbReference type="InterPro" id="IPR029048">
    <property type="entry name" value="HSP70_C_sf"/>
</dbReference>
<comment type="subcellular location">
    <subcellularLocation>
        <location evidence="1">Cytoplasm</location>
    </subcellularLocation>
</comment>
<dbReference type="GO" id="GO:0005524">
    <property type="term" value="F:ATP binding"/>
    <property type="evidence" value="ECO:0007669"/>
    <property type="project" value="UniProtKB-KW"/>
</dbReference>
<dbReference type="Proteomes" id="UP000782241">
    <property type="component" value="Unassembled WGS sequence"/>
</dbReference>
<dbReference type="Gene3D" id="1.20.1270.10">
    <property type="match status" value="1"/>
</dbReference>
<dbReference type="InterPro" id="IPR029047">
    <property type="entry name" value="HSP70_peptide-bd_sf"/>
</dbReference>
<dbReference type="InterPro" id="IPR018181">
    <property type="entry name" value="Heat_shock_70_CS"/>
</dbReference>
<dbReference type="GO" id="GO:0016787">
    <property type="term" value="F:hydrolase activity"/>
    <property type="evidence" value="ECO:0007669"/>
    <property type="project" value="UniProtKB-KW"/>
</dbReference>
<evidence type="ECO:0000313" key="10">
    <source>
        <dbReference type="EMBL" id="KAG5663742.1"/>
    </source>
</evidence>
<dbReference type="Gene3D" id="2.60.34.10">
    <property type="entry name" value="Substrate Binding Domain Of DNAk, Chain A, domain 1"/>
    <property type="match status" value="1"/>
</dbReference>
<dbReference type="GO" id="GO:0140662">
    <property type="term" value="F:ATP-dependent protein folding chaperone"/>
    <property type="evidence" value="ECO:0007669"/>
    <property type="project" value="InterPro"/>
</dbReference>
<evidence type="ECO:0000256" key="4">
    <source>
        <dbReference type="ARBA" id="ARBA00022741"/>
    </source>
</evidence>
<dbReference type="Gene3D" id="3.40.50.720">
    <property type="entry name" value="NAD(P)-binding Rossmann-like Domain"/>
    <property type="match status" value="1"/>
</dbReference>
<keyword evidence="5" id="KW-0378">Hydrolase</keyword>
<comment type="caution">
    <text evidence="10">The sequence shown here is derived from an EMBL/GenBank/DDBJ whole genome shotgun (WGS) entry which is preliminary data.</text>
</comment>
<dbReference type="SUPFAM" id="SSF100934">
    <property type="entry name" value="Heat shock protein 70kD (HSP70), C-terminal subdomain"/>
    <property type="match status" value="1"/>
</dbReference>
<dbReference type="FunFam" id="3.30.30.30:FF:000005">
    <property type="entry name" value="Heat shock protein ssb1"/>
    <property type="match status" value="1"/>
</dbReference>
<dbReference type="PRINTS" id="PR00301">
    <property type="entry name" value="HEATSHOCK70"/>
</dbReference>
<dbReference type="InterPro" id="IPR036291">
    <property type="entry name" value="NAD(P)-bd_dom_sf"/>
</dbReference>
<keyword evidence="4" id="KW-0547">Nucleotide-binding</keyword>
<dbReference type="SUPFAM" id="SSF51735">
    <property type="entry name" value="NAD(P)-binding Rossmann-fold domains"/>
    <property type="match status" value="1"/>
</dbReference>
<keyword evidence="11" id="KW-1185">Reference proteome</keyword>
<dbReference type="Gene3D" id="3.30.30.30">
    <property type="match status" value="1"/>
</dbReference>
<accession>A0A9P7HEZ6</accession>
<dbReference type="FunFam" id="3.30.420.40:FF:000026">
    <property type="entry name" value="Heat shock protein 70"/>
    <property type="match status" value="1"/>
</dbReference>
<dbReference type="PROSITE" id="PS00297">
    <property type="entry name" value="HSP70_1"/>
    <property type="match status" value="1"/>
</dbReference>
<dbReference type="GO" id="GO:0005737">
    <property type="term" value="C:cytoplasm"/>
    <property type="evidence" value="ECO:0007669"/>
    <property type="project" value="UniProtKB-SubCell"/>
</dbReference>
<dbReference type="EC" id="3.6.4.10" evidence="2"/>
<dbReference type="PROSITE" id="PS00329">
    <property type="entry name" value="HSP70_2"/>
    <property type="match status" value="1"/>
</dbReference>
<keyword evidence="6" id="KW-0067">ATP-binding</keyword>
<dbReference type="Gene3D" id="3.30.420.40">
    <property type="match status" value="2"/>
</dbReference>
<proteinExistence type="predicted"/>
<dbReference type="SUPFAM" id="SSF53067">
    <property type="entry name" value="Actin-like ATPase domain"/>
    <property type="match status" value="2"/>
</dbReference>
<sequence length="958" mass="104592">TGVTGFVGGTTFSKIHDTHPDYDYTLYVRNEDRAKVIAEKYPNAKFVYGNLESTDVVEKAASEADVVVHTAESADSGPAARAILKGLAAGNSSENPGYYIHLSGAGILTWYDLKHKRYGEAPLPEQKYNDIDDIDRILNLPDEAIHKDVDNIVQNIDSDAVRSLIIAPPVIYGIGKGLVNKSSITVPTLTKATFDLGYTPFVGAGKAKWDNVHVEDLADLLIKCVEASQDYKKDSPVIWGKQAYFFVTGGEHQWKDLSAWIAEEAHRQGYISEPKTKSVTFEEAVDKGYKAVIAWGINSKSEAERARKYLGWEPKGPSLKETIAEAVMIEAEALEVMAASEQDKMAEELYDGAIGIDLGTTYSCVAIYEGTNVEIIANEQGSFTTPSFVSFTEKERLIGEAAKNNAAMNPRNTVFDAKRLIGRRFDDPTVKKDIESWPFKIVDDNGSPKIEVEYLGENKQFSAQEISSMVLTKMKEIAETKLGKKVEKAVITVPAYFNDNQRQATKDAGSIAGLNVLRIINEPTAAAIAYGLGAGKSEKERNVLIYDLGGGTFDVSLLNIQGGVFTVKATAGDTHLGGQDFDTNLLDHCKKEFTRKSKKDLSGDARALRRLRTACERAKRTLSSGAQATIEIDSLFDGEDFQMTITRARFEDLNAKAFSGTIDPVAQVLKDAAISKKAVDEIVLVGGSTRIPKIQKLLSEFFDGKKLEKSINPDEAVAYGAAVQAGILSGKATSAETADLLLLDVVPLSLGVAMEGNIFAQVVPRGTTCPTLKKRTFTTVADNQQTVQFPVFQGERVNCEDNTSLGEFTLAPIPPMRAGEAVLECVFEVDVNGILKVTATEKTSGRSANITISNSVGKLTSDEIEKMVNDAEQFKSNDDAFQKKFEAKQQLESYIGRVEEIVSDPTLSLKLKRGQKEKIEQTISDAMATLEITDSSAEDLKKQELALKRLVTKAMSSR</sequence>
<keyword evidence="7" id="KW-0143">Chaperone</keyword>
<organism evidence="10 11">
    <name type="scientific">Fusarium avenaceum</name>
    <dbReference type="NCBI Taxonomy" id="40199"/>
    <lineage>
        <taxon>Eukaryota</taxon>
        <taxon>Fungi</taxon>
        <taxon>Dikarya</taxon>
        <taxon>Ascomycota</taxon>
        <taxon>Pezizomycotina</taxon>
        <taxon>Sordariomycetes</taxon>
        <taxon>Hypocreomycetidae</taxon>
        <taxon>Hypocreales</taxon>
        <taxon>Nectriaceae</taxon>
        <taxon>Fusarium</taxon>
        <taxon>Fusarium tricinctum species complex</taxon>
    </lineage>
</organism>
<dbReference type="InterPro" id="IPR016040">
    <property type="entry name" value="NAD(P)-bd_dom"/>
</dbReference>
<dbReference type="PANTHER" id="PTHR19375">
    <property type="entry name" value="HEAT SHOCK PROTEIN 70KDA"/>
    <property type="match status" value="1"/>
</dbReference>
<feature type="non-terminal residue" evidence="10">
    <location>
        <position position="1"/>
    </location>
</feature>
<dbReference type="NCBIfam" id="NF001413">
    <property type="entry name" value="PRK00290.1"/>
    <property type="match status" value="1"/>
</dbReference>
<dbReference type="EMBL" id="JAGPUO010000003">
    <property type="protein sequence ID" value="KAG5663742.1"/>
    <property type="molecule type" value="Genomic_DNA"/>
</dbReference>
<dbReference type="InterPro" id="IPR013126">
    <property type="entry name" value="Hsp_70_fam"/>
</dbReference>
<keyword evidence="3" id="KW-0963">Cytoplasm</keyword>
<dbReference type="Pfam" id="PF13460">
    <property type="entry name" value="NAD_binding_10"/>
    <property type="match status" value="1"/>
</dbReference>
<gene>
    <name evidence="10" type="ORF">KAF25_006327</name>
</gene>
<dbReference type="Pfam" id="PF00012">
    <property type="entry name" value="HSP70"/>
    <property type="match status" value="1"/>
</dbReference>
<comment type="catalytic activity">
    <reaction evidence="8">
        <text>ATP + H2O = ADP + phosphate + H(+)</text>
        <dbReference type="Rhea" id="RHEA:13065"/>
        <dbReference type="ChEBI" id="CHEBI:15377"/>
        <dbReference type="ChEBI" id="CHEBI:15378"/>
        <dbReference type="ChEBI" id="CHEBI:30616"/>
        <dbReference type="ChEBI" id="CHEBI:43474"/>
        <dbReference type="ChEBI" id="CHEBI:456216"/>
        <dbReference type="EC" id="3.6.4.10"/>
    </reaction>
</comment>
<protein>
    <recommendedName>
        <fullName evidence="2">non-chaperonin molecular chaperone ATPase</fullName>
        <ecNumber evidence="2">3.6.4.10</ecNumber>
    </recommendedName>
</protein>
<evidence type="ECO:0000256" key="1">
    <source>
        <dbReference type="ARBA" id="ARBA00004496"/>
    </source>
</evidence>
<feature type="domain" description="NAD(P)-binding" evidence="9">
    <location>
        <begin position="2"/>
        <end position="85"/>
    </location>
</feature>
<evidence type="ECO:0000256" key="7">
    <source>
        <dbReference type="ARBA" id="ARBA00023186"/>
    </source>
</evidence>
<dbReference type="PROSITE" id="PS01036">
    <property type="entry name" value="HSP70_3"/>
    <property type="match status" value="1"/>
</dbReference>
<dbReference type="FunFam" id="3.30.420.40:FF:000172">
    <property type="entry name" value="Heat shock 70 kDa protein"/>
    <property type="match status" value="2"/>
</dbReference>
<dbReference type="SUPFAM" id="SSF100920">
    <property type="entry name" value="Heat shock protein 70kD (HSP70), peptide-binding domain"/>
    <property type="match status" value="1"/>
</dbReference>
<evidence type="ECO:0000313" key="11">
    <source>
        <dbReference type="Proteomes" id="UP000782241"/>
    </source>
</evidence>
<name>A0A9P7HEZ6_9HYPO</name>
<dbReference type="FunFam" id="3.90.640.10:FF:000002">
    <property type="entry name" value="Heat shock 70 kDa"/>
    <property type="match status" value="1"/>
</dbReference>
<evidence type="ECO:0000259" key="9">
    <source>
        <dbReference type="Pfam" id="PF13460"/>
    </source>
</evidence>
<evidence type="ECO:0000256" key="6">
    <source>
        <dbReference type="ARBA" id="ARBA00022840"/>
    </source>
</evidence>
<dbReference type="Gene3D" id="3.90.640.10">
    <property type="entry name" value="Actin, Chain A, domain 4"/>
    <property type="match status" value="1"/>
</dbReference>
<evidence type="ECO:0000256" key="2">
    <source>
        <dbReference type="ARBA" id="ARBA00012554"/>
    </source>
</evidence>
<dbReference type="FunFam" id="2.60.34.10:FF:000004">
    <property type="entry name" value="Heat shock protein SSB1"/>
    <property type="match status" value="1"/>
</dbReference>